<dbReference type="EC" id="3.2.1.185" evidence="2"/>
<dbReference type="GO" id="GO:0005975">
    <property type="term" value="P:carbohydrate metabolic process"/>
    <property type="evidence" value="ECO:0007669"/>
    <property type="project" value="InterPro"/>
</dbReference>
<keyword evidence="2" id="KW-0378">Hydrolase</keyword>
<feature type="compositionally biased region" description="Basic and acidic residues" evidence="1">
    <location>
        <begin position="1"/>
        <end position="11"/>
    </location>
</feature>
<dbReference type="Pfam" id="PF20736">
    <property type="entry name" value="Glyco_hydro127M"/>
    <property type="match status" value="1"/>
</dbReference>
<dbReference type="PANTHER" id="PTHR43465:SF2">
    <property type="entry name" value="DUF1680 DOMAIN PROTEIN (AFU_ORTHOLOGUE AFUA_1G08910)"/>
    <property type="match status" value="1"/>
</dbReference>
<evidence type="ECO:0000313" key="3">
    <source>
        <dbReference type="Proteomes" id="UP000204221"/>
    </source>
</evidence>
<dbReference type="PANTHER" id="PTHR43465">
    <property type="entry name" value="DUF1680 DOMAIN PROTEIN (AFU_ORTHOLOGUE AFUA_1G08910)"/>
    <property type="match status" value="1"/>
</dbReference>
<dbReference type="Pfam" id="PF20737">
    <property type="entry name" value="Glyco_hydro127C"/>
    <property type="match status" value="1"/>
</dbReference>
<dbReference type="OrthoDB" id="9757939at2"/>
<feature type="region of interest" description="Disordered" evidence="1">
    <location>
        <begin position="385"/>
        <end position="404"/>
    </location>
</feature>
<accession>A0A221W521</accession>
<keyword evidence="3" id="KW-1185">Reference proteome</keyword>
<gene>
    <name evidence="2" type="primary">hypBA1</name>
    <name evidence="2" type="ORF">AHOG_14980</name>
</gene>
<feature type="compositionally biased region" description="Low complexity" evidence="1">
    <location>
        <begin position="12"/>
        <end position="28"/>
    </location>
</feature>
<dbReference type="InterPro" id="IPR012878">
    <property type="entry name" value="Beta-AFase-like_GH127_cat"/>
</dbReference>
<reference evidence="2 3" key="1">
    <citation type="submission" date="2017-07" db="EMBL/GenBank/DDBJ databases">
        <title>Complete genome sequence of Actinoalloteichus hoggarensis DSM 45943, type strain of Actinoalloteichus hoggarensis.</title>
        <authorList>
            <person name="Ruckert C."/>
            <person name="Nouioui I."/>
            <person name="Willmese J."/>
            <person name="van Wezel G."/>
            <person name="Klenk H.-P."/>
            <person name="Kalinowski J."/>
            <person name="Zotchev S.B."/>
        </authorList>
    </citation>
    <scope>NUCLEOTIDE SEQUENCE [LARGE SCALE GENOMIC DNA]</scope>
    <source>
        <strain evidence="2 3">DSM 45943</strain>
    </source>
</reference>
<sequence>MDRTTSAEREVSAPASAARAGRLAAVRPTSDRAHATSADTVVLRGGLLGDWQERNRAATIPHTIARLRDQGILGNLRAVADGTGAEYVGRYPFLDTDVYKTLEGLAYEIGRGTADEAVTAFWSEALDLIERAQRADGYLNSFVQNEHTTREPWEDLAWGHELYNLGHLVQAAVAASRQAGDDRLLRVAVRFADLAVIRFAGTGDGCGHPEVETALVELARHTGDQRYLDLAASFVDRRGHGSVPKTFFSADYFQDDAPFRELTGVRGHAVRMVYLAAGATDVAIERDDAELLAASRRLWDDMLATRLYLTGGLGARHSDEAVGDRYELPSERSYSETCAAIGTMQWAWRLLLATGDARYGDVFERILYNAYAVALSQGGTAFSYDNPLQRRPEHRQGGGAPTGSPPRREWFVCACCPPNVIRWTAELQDHLAIVTPGGVGLVVYADADVDTERIALRLRTAYPDDGRVTVTIDRAEPDTELALRIPAWTDGAAARIDGEDVPVETDGGWLRLRRDWASGTVVELDLPMPVRFHGAHPSVDALRGSIAVARGPVVYCAEQQDQHAPLDDVVLCPADLGSARVHAGRLGSDPDTDVLRITLDARARPAASAELYPVLDATAESEQPAEPTTVDLLPYRLWANRGADAMRVWLRGG</sequence>
<dbReference type="InterPro" id="IPR049049">
    <property type="entry name" value="Beta-AFase-like_GH127_C"/>
</dbReference>
<dbReference type="RefSeq" id="WP_093941935.1">
    <property type="nucleotide sequence ID" value="NZ_CP022521.1"/>
</dbReference>
<dbReference type="GO" id="GO:0102478">
    <property type="term" value="F:beta-L-arabinofuranosidase activity"/>
    <property type="evidence" value="ECO:0007669"/>
    <property type="project" value="UniProtKB-EC"/>
</dbReference>
<dbReference type="Proteomes" id="UP000204221">
    <property type="component" value="Chromosome"/>
</dbReference>
<dbReference type="EMBL" id="CP022521">
    <property type="protein sequence ID" value="ASO20637.1"/>
    <property type="molecule type" value="Genomic_DNA"/>
</dbReference>
<dbReference type="InterPro" id="IPR049174">
    <property type="entry name" value="Beta-AFase-like"/>
</dbReference>
<dbReference type="AlphaFoldDB" id="A0A221W521"/>
<name>A0A221W521_9PSEU</name>
<evidence type="ECO:0000256" key="1">
    <source>
        <dbReference type="SAM" id="MobiDB-lite"/>
    </source>
</evidence>
<organism evidence="2 3">
    <name type="scientific">Actinoalloteichus hoggarensis</name>
    <dbReference type="NCBI Taxonomy" id="1470176"/>
    <lineage>
        <taxon>Bacteria</taxon>
        <taxon>Bacillati</taxon>
        <taxon>Actinomycetota</taxon>
        <taxon>Actinomycetes</taxon>
        <taxon>Pseudonocardiales</taxon>
        <taxon>Pseudonocardiaceae</taxon>
        <taxon>Actinoalloteichus</taxon>
    </lineage>
</organism>
<protein>
    <submittedName>
        <fullName evidence="2">Non-reducing end beta-L-arabinofuranosidase</fullName>
        <ecNumber evidence="2">3.2.1.185</ecNumber>
    </submittedName>
</protein>
<feature type="region of interest" description="Disordered" evidence="1">
    <location>
        <begin position="1"/>
        <end position="31"/>
    </location>
</feature>
<keyword evidence="2" id="KW-0326">Glycosidase</keyword>
<dbReference type="SUPFAM" id="SSF48208">
    <property type="entry name" value="Six-hairpin glycosidases"/>
    <property type="match status" value="1"/>
</dbReference>
<dbReference type="KEGG" id="ahg:AHOG_14980"/>
<dbReference type="InterPro" id="IPR049046">
    <property type="entry name" value="Beta-AFase-like_GH127_middle"/>
</dbReference>
<evidence type="ECO:0000313" key="2">
    <source>
        <dbReference type="EMBL" id="ASO20637.1"/>
    </source>
</evidence>
<dbReference type="Pfam" id="PF07944">
    <property type="entry name" value="Beta-AFase-like_GH127_cat"/>
    <property type="match status" value="1"/>
</dbReference>
<proteinExistence type="predicted"/>
<dbReference type="InterPro" id="IPR008928">
    <property type="entry name" value="6-hairpin_glycosidase_sf"/>
</dbReference>